<organism evidence="2 3">
    <name type="scientific">Rhizobium grahamii</name>
    <dbReference type="NCBI Taxonomy" id="1120045"/>
    <lineage>
        <taxon>Bacteria</taxon>
        <taxon>Pseudomonadati</taxon>
        <taxon>Pseudomonadota</taxon>
        <taxon>Alphaproteobacteria</taxon>
        <taxon>Hyphomicrobiales</taxon>
        <taxon>Rhizobiaceae</taxon>
        <taxon>Rhizobium/Agrobacterium group</taxon>
        <taxon>Rhizobium</taxon>
    </lineage>
</organism>
<dbReference type="RefSeq" id="WP_114713974.1">
    <property type="nucleotide sequence ID" value="NZ_KZ857260.1"/>
</dbReference>
<evidence type="ECO:0008006" key="4">
    <source>
        <dbReference type="Google" id="ProtNLM"/>
    </source>
</evidence>
<dbReference type="OrthoDB" id="8421341at2"/>
<proteinExistence type="predicted"/>
<dbReference type="EMBL" id="NAAC01000017">
    <property type="protein sequence ID" value="RDJ09520.1"/>
    <property type="molecule type" value="Genomic_DNA"/>
</dbReference>
<feature type="chain" id="PRO_5016926714" description="DUF5333 domain-containing protein" evidence="1">
    <location>
        <begin position="21"/>
        <end position="140"/>
    </location>
</feature>
<evidence type="ECO:0000313" key="2">
    <source>
        <dbReference type="EMBL" id="RDJ09520.1"/>
    </source>
</evidence>
<sequence>MRRLVAALAVCLGAASPSFAENPTSGFVRLHAIDLLERALTQEQQTKLQLVAYQTAIADVCLGFTLDDAKMGKAFEALAPADAAKMSDAQKDYHDKHILVIYGILVGGELAAMSDDPSEACAAAAKVKADPDFADQVVWQ</sequence>
<evidence type="ECO:0000256" key="1">
    <source>
        <dbReference type="SAM" id="SignalP"/>
    </source>
</evidence>
<evidence type="ECO:0000313" key="3">
    <source>
        <dbReference type="Proteomes" id="UP000254939"/>
    </source>
</evidence>
<accession>A0A370KLV8</accession>
<feature type="signal peptide" evidence="1">
    <location>
        <begin position="1"/>
        <end position="20"/>
    </location>
</feature>
<dbReference type="AlphaFoldDB" id="A0A370KLV8"/>
<keyword evidence="1" id="KW-0732">Signal</keyword>
<name>A0A370KLV8_9HYPH</name>
<protein>
    <recommendedName>
        <fullName evidence="4">DUF5333 domain-containing protein</fullName>
    </recommendedName>
</protein>
<gene>
    <name evidence="2" type="ORF">B5K06_17220</name>
</gene>
<dbReference type="Proteomes" id="UP000254939">
    <property type="component" value="Unassembled WGS sequence"/>
</dbReference>
<comment type="caution">
    <text evidence="2">The sequence shown here is derived from an EMBL/GenBank/DDBJ whole genome shotgun (WGS) entry which is preliminary data.</text>
</comment>
<reference evidence="2 3" key="1">
    <citation type="submission" date="2017-03" db="EMBL/GenBank/DDBJ databases">
        <title>Genome analysis of Rhizobial strains effectives or ineffectives for nitrogen fixation isolated from bean seeds.</title>
        <authorList>
            <person name="Peralta H."/>
            <person name="Aguilar-Vera A."/>
            <person name="Mora Y."/>
            <person name="Vargas-Lagunas C."/>
            <person name="Girard L."/>
            <person name="Mora J."/>
        </authorList>
    </citation>
    <scope>NUCLEOTIDE SEQUENCE [LARGE SCALE GENOMIC DNA]</scope>
    <source>
        <strain evidence="2 3">CCGM3</strain>
    </source>
</reference>